<evidence type="ECO:0000313" key="8">
    <source>
        <dbReference type="EMBL" id="KAF1813377.1"/>
    </source>
</evidence>
<dbReference type="Proteomes" id="UP000504638">
    <property type="component" value="Unplaced"/>
</dbReference>
<feature type="transmembrane region" description="Helical" evidence="7">
    <location>
        <begin position="328"/>
        <end position="348"/>
    </location>
</feature>
<feature type="transmembrane region" description="Helical" evidence="7">
    <location>
        <begin position="423"/>
        <end position="450"/>
    </location>
</feature>
<evidence type="ECO:0000256" key="4">
    <source>
        <dbReference type="ARBA" id="ARBA00022989"/>
    </source>
</evidence>
<dbReference type="GO" id="GO:0005886">
    <property type="term" value="C:plasma membrane"/>
    <property type="evidence" value="ECO:0007669"/>
    <property type="project" value="TreeGrafter"/>
</dbReference>
<keyword evidence="2" id="KW-0813">Transport</keyword>
<organism evidence="8">
    <name type="scientific">Eremomyces bilateralis CBS 781.70</name>
    <dbReference type="NCBI Taxonomy" id="1392243"/>
    <lineage>
        <taxon>Eukaryota</taxon>
        <taxon>Fungi</taxon>
        <taxon>Dikarya</taxon>
        <taxon>Ascomycota</taxon>
        <taxon>Pezizomycotina</taxon>
        <taxon>Dothideomycetes</taxon>
        <taxon>Dothideomycetes incertae sedis</taxon>
        <taxon>Eremomycetales</taxon>
        <taxon>Eremomycetaceae</taxon>
        <taxon>Eremomyces</taxon>
    </lineage>
</organism>
<feature type="transmembrane region" description="Helical" evidence="7">
    <location>
        <begin position="475"/>
        <end position="494"/>
    </location>
</feature>
<feature type="compositionally biased region" description="Basic and acidic residues" evidence="6">
    <location>
        <begin position="388"/>
        <end position="399"/>
    </location>
</feature>
<protein>
    <submittedName>
        <fullName evidence="8 10">MFS general substrate transporter</fullName>
    </submittedName>
</protein>
<evidence type="ECO:0000313" key="9">
    <source>
        <dbReference type="Proteomes" id="UP000504638"/>
    </source>
</evidence>
<dbReference type="InterPro" id="IPR036259">
    <property type="entry name" value="MFS_trans_sf"/>
</dbReference>
<name>A0A6G1G5N4_9PEZI</name>
<dbReference type="Gene3D" id="1.20.1250.20">
    <property type="entry name" value="MFS general substrate transporter like domains"/>
    <property type="match status" value="1"/>
</dbReference>
<proteinExistence type="predicted"/>
<feature type="transmembrane region" description="Helical" evidence="7">
    <location>
        <begin position="128"/>
        <end position="146"/>
    </location>
</feature>
<evidence type="ECO:0000256" key="1">
    <source>
        <dbReference type="ARBA" id="ARBA00004141"/>
    </source>
</evidence>
<dbReference type="RefSeq" id="XP_033535008.1">
    <property type="nucleotide sequence ID" value="XM_033679293.1"/>
</dbReference>
<dbReference type="EMBL" id="ML975155">
    <property type="protein sequence ID" value="KAF1813377.1"/>
    <property type="molecule type" value="Genomic_DNA"/>
</dbReference>
<evidence type="ECO:0000256" key="7">
    <source>
        <dbReference type="SAM" id="Phobius"/>
    </source>
</evidence>
<dbReference type="OrthoDB" id="28755at2759"/>
<evidence type="ECO:0000256" key="3">
    <source>
        <dbReference type="ARBA" id="ARBA00022692"/>
    </source>
</evidence>
<dbReference type="GO" id="GO:0008506">
    <property type="term" value="F:sucrose:proton symporter activity"/>
    <property type="evidence" value="ECO:0007669"/>
    <property type="project" value="TreeGrafter"/>
</dbReference>
<evidence type="ECO:0000256" key="2">
    <source>
        <dbReference type="ARBA" id="ARBA00022448"/>
    </source>
</evidence>
<dbReference type="AlphaFoldDB" id="A0A6G1G5N4"/>
<feature type="transmembrane region" description="Helical" evidence="7">
    <location>
        <begin position="354"/>
        <end position="375"/>
    </location>
</feature>
<evidence type="ECO:0000313" key="10">
    <source>
        <dbReference type="RefSeq" id="XP_033535008.1"/>
    </source>
</evidence>
<evidence type="ECO:0000256" key="6">
    <source>
        <dbReference type="SAM" id="MobiDB-lite"/>
    </source>
</evidence>
<keyword evidence="5 7" id="KW-0472">Membrane</keyword>
<reference evidence="8 10" key="1">
    <citation type="submission" date="2020-01" db="EMBL/GenBank/DDBJ databases">
        <authorList>
            <consortium name="DOE Joint Genome Institute"/>
            <person name="Haridas S."/>
            <person name="Albert R."/>
            <person name="Binder M."/>
            <person name="Bloem J."/>
            <person name="Labutti K."/>
            <person name="Salamov A."/>
            <person name="Andreopoulos B."/>
            <person name="Baker S.E."/>
            <person name="Barry K."/>
            <person name="Bills G."/>
            <person name="Bluhm B.H."/>
            <person name="Cannon C."/>
            <person name="Castanera R."/>
            <person name="Culley D.E."/>
            <person name="Daum C."/>
            <person name="Ezra D."/>
            <person name="Gonzalez J.B."/>
            <person name="Henrissat B."/>
            <person name="Kuo A."/>
            <person name="Liang C."/>
            <person name="Lipzen A."/>
            <person name="Lutzoni F."/>
            <person name="Magnuson J."/>
            <person name="Mondo S."/>
            <person name="Nolan M."/>
            <person name="Ohm R."/>
            <person name="Pangilinan J."/>
            <person name="Park H.-J."/>
            <person name="Ramirez L."/>
            <person name="Alfaro M."/>
            <person name="Sun H."/>
            <person name="Tritt A."/>
            <person name="Yoshinaga Y."/>
            <person name="Zwiers L.-H."/>
            <person name="Turgeon B.G."/>
            <person name="Goodwin S.B."/>
            <person name="Spatafora J.W."/>
            <person name="Crous P.W."/>
            <person name="Grigoriev I.V."/>
        </authorList>
    </citation>
    <scope>NUCLEOTIDE SEQUENCE</scope>
    <source>
        <strain evidence="8 10">CBS 781.70</strain>
    </source>
</reference>
<evidence type="ECO:0000256" key="5">
    <source>
        <dbReference type="ARBA" id="ARBA00023136"/>
    </source>
</evidence>
<reference evidence="10" key="3">
    <citation type="submission" date="2025-04" db="UniProtKB">
        <authorList>
            <consortium name="RefSeq"/>
        </authorList>
    </citation>
    <scope>IDENTIFICATION</scope>
    <source>
        <strain evidence="10">CBS 781.70</strain>
    </source>
</reference>
<dbReference type="SUPFAM" id="SSF103473">
    <property type="entry name" value="MFS general substrate transporter"/>
    <property type="match status" value="1"/>
</dbReference>
<keyword evidence="4 7" id="KW-1133">Transmembrane helix</keyword>
<accession>A0A6G1G5N4</accession>
<feature type="transmembrane region" description="Helical" evidence="7">
    <location>
        <begin position="272"/>
        <end position="295"/>
    </location>
</feature>
<feature type="region of interest" description="Disordered" evidence="6">
    <location>
        <begin position="388"/>
        <end position="415"/>
    </location>
</feature>
<dbReference type="PANTHER" id="PTHR19432">
    <property type="entry name" value="SUGAR TRANSPORTER"/>
    <property type="match status" value="1"/>
</dbReference>
<feature type="transmembrane region" description="Helical" evidence="7">
    <location>
        <begin position="52"/>
        <end position="70"/>
    </location>
</feature>
<dbReference type="GeneID" id="54419863"/>
<sequence>MTYCTPYLLELGLTKSRVSLVWLAGPLSGLIMQPLVGALADRSRSPWGRRRPFMIGGTVIVIFSLILLGWTRQIMSVVVFDSAMEKDVTIAAAVLAIYGIDFAINAVQASSRSLIVDTLPASKQQMGSAWASRMVAVGHLLGYAIGSLDLAKVFGTVLGDSQFKQMVMVSAMMLLGSVGLTCWGVTEKPLLANGSSDDDGMGAIEMVTHILKTMRHLPPRIAVICWVQFWSWIGWFPFLFYTSTWLGEIWLRYNVRDDVREHPDTLGEIGRVGSLTLVAFSTVTFVSSVALPWLVRSPDSDESGYTPRPPVQLEKVARMFESRRPDLLGVWATSHLMFAVAMCMAPFITSLGMATVIVGVCGVPWALQCWAPFTFMGIEINRMSKLENEKDSFRDKNDPESTGIPSRSTVDAGENGPGELTGVYLGILNIFTTLPQFLGTFLSWIVFSILEPGKSPELDKQAGPDEQNSTDGPNAIAVCLFIGGLAAFGAAHMTRRLRRVD</sequence>
<reference evidence="10" key="2">
    <citation type="submission" date="2020-04" db="EMBL/GenBank/DDBJ databases">
        <authorList>
            <consortium name="NCBI Genome Project"/>
        </authorList>
    </citation>
    <scope>NUCLEOTIDE SEQUENCE</scope>
    <source>
        <strain evidence="10">CBS 781.70</strain>
    </source>
</reference>
<feature type="transmembrane region" description="Helical" evidence="7">
    <location>
        <begin position="90"/>
        <end position="107"/>
    </location>
</feature>
<dbReference type="PANTHER" id="PTHR19432:SF76">
    <property type="entry name" value="TRANSPORTER, PUTATIVE (EUROFUNG)-RELATED"/>
    <property type="match status" value="1"/>
</dbReference>
<dbReference type="Pfam" id="PF13347">
    <property type="entry name" value="MFS_2"/>
    <property type="match status" value="1"/>
</dbReference>
<feature type="transmembrane region" description="Helical" evidence="7">
    <location>
        <begin position="166"/>
        <end position="186"/>
    </location>
</feature>
<feature type="transmembrane region" description="Helical" evidence="7">
    <location>
        <begin position="20"/>
        <end position="40"/>
    </location>
</feature>
<gene>
    <name evidence="8 10" type="ORF">P152DRAFT_457735</name>
</gene>
<keyword evidence="9" id="KW-1185">Reference proteome</keyword>
<comment type="subcellular location">
    <subcellularLocation>
        <location evidence="1">Membrane</location>
        <topology evidence="1">Multi-pass membrane protein</topology>
    </subcellularLocation>
</comment>
<keyword evidence="3 7" id="KW-0812">Transmembrane</keyword>
<feature type="transmembrane region" description="Helical" evidence="7">
    <location>
        <begin position="221"/>
        <end position="241"/>
    </location>
</feature>